<organism evidence="3 4">
    <name type="scientific">Bodo saltans</name>
    <name type="common">Flagellated protozoan</name>
    <dbReference type="NCBI Taxonomy" id="75058"/>
    <lineage>
        <taxon>Eukaryota</taxon>
        <taxon>Discoba</taxon>
        <taxon>Euglenozoa</taxon>
        <taxon>Kinetoplastea</taxon>
        <taxon>Metakinetoplastina</taxon>
        <taxon>Eubodonida</taxon>
        <taxon>Bodonidae</taxon>
        <taxon>Bodo</taxon>
    </lineage>
</organism>
<proteinExistence type="predicted"/>
<evidence type="ECO:0000313" key="3">
    <source>
        <dbReference type="EMBL" id="CUG93914.1"/>
    </source>
</evidence>
<gene>
    <name evidence="3" type="ORF">BSAL_45565</name>
</gene>
<feature type="chain" id="PRO_5006622858" evidence="2">
    <location>
        <begin position="20"/>
        <end position="276"/>
    </location>
</feature>
<dbReference type="EMBL" id="CYKH01002206">
    <property type="protein sequence ID" value="CUG93914.1"/>
    <property type="molecule type" value="Genomic_DNA"/>
</dbReference>
<feature type="transmembrane region" description="Helical" evidence="1">
    <location>
        <begin position="233"/>
        <end position="258"/>
    </location>
</feature>
<keyword evidence="1" id="KW-0812">Transmembrane</keyword>
<keyword evidence="4" id="KW-1185">Reference proteome</keyword>
<accession>A0A0S4JUK4</accession>
<keyword evidence="2" id="KW-0732">Signal</keyword>
<evidence type="ECO:0000313" key="4">
    <source>
        <dbReference type="Proteomes" id="UP000051952"/>
    </source>
</evidence>
<dbReference type="VEuPathDB" id="TriTrypDB:BSAL_45565"/>
<name>A0A0S4JUK4_BODSA</name>
<dbReference type="AlphaFoldDB" id="A0A0S4JUK4"/>
<keyword evidence="1" id="KW-0472">Membrane</keyword>
<reference evidence="4" key="1">
    <citation type="submission" date="2015-09" db="EMBL/GenBank/DDBJ databases">
        <authorList>
            <consortium name="Pathogen Informatics"/>
        </authorList>
    </citation>
    <scope>NUCLEOTIDE SEQUENCE [LARGE SCALE GENOMIC DNA]</scope>
    <source>
        <strain evidence="4">Lake Konstanz</strain>
    </source>
</reference>
<protein>
    <submittedName>
        <fullName evidence="3">Membrane-associated protein, putative</fullName>
    </submittedName>
</protein>
<evidence type="ECO:0000256" key="2">
    <source>
        <dbReference type="SAM" id="SignalP"/>
    </source>
</evidence>
<dbReference type="Proteomes" id="UP000051952">
    <property type="component" value="Unassembled WGS sequence"/>
</dbReference>
<evidence type="ECO:0000256" key="1">
    <source>
        <dbReference type="SAM" id="Phobius"/>
    </source>
</evidence>
<keyword evidence="1" id="KW-1133">Transmembrane helix</keyword>
<feature type="signal peptide" evidence="2">
    <location>
        <begin position="1"/>
        <end position="19"/>
    </location>
</feature>
<sequence>MRFPLALAFIVSTATLTFADNICTITALPTHFYMIAGVTGNSNADTYQLYYSDNASVSSVDASHGPAVQTYCEDEAHSMSIFNSTGFVVAYTNNIGGSGFSKFKMNSGCNSDETFFNVRENDKFQYEITDQNGVCQAIVADAPQILIKMSSCTNTSQLYAKAFLAYEETPIITPAGNCPFRAVWDITIYEPSVLNLYMLTMVSAKINDAMECTPTFAPGPVPPAPPAPALSSAAVIVIAVLLSGFLAVGVFLALRFYFKRIDYAQLRQTINESHEA</sequence>